<dbReference type="Gramene" id="OE9A066364T1">
    <property type="protein sequence ID" value="OE9A066364C1"/>
    <property type="gene ID" value="OE9A066364"/>
</dbReference>
<sequence length="270" mass="29762">MEYSFSICFLWVLLPLRVGWGLFRVLGPQLGSFQIGALLDGLLAAGVLDGLLGFYSGQLGHGFEEAGFFCSVWTPLASASCFVCYWSFFRFAGFVFLAIGFQSFFFIFLLDFWSSSVVSSSKGSSSVILFSSKGCFLVFLFGDYVFLKLPWSLWVSVRNVFWLYFLGHQAIICWASLDSSGLFGAPCPISFGAVSGTLEGLLFGPLLDKFIGLLWASFWIFYKGLLGWNLLDLLGFSTGQLGTYLAQSSGFPLGLFPVCSHYFQVGLLDS</sequence>
<evidence type="ECO:0000313" key="3">
    <source>
        <dbReference type="Proteomes" id="UP000594638"/>
    </source>
</evidence>
<dbReference type="AlphaFoldDB" id="A0A8S0RS46"/>
<keyword evidence="1" id="KW-0812">Transmembrane</keyword>
<feature type="transmembrane region" description="Helical" evidence="1">
    <location>
        <begin position="213"/>
        <end position="231"/>
    </location>
</feature>
<proteinExistence type="predicted"/>
<dbReference type="Proteomes" id="UP000594638">
    <property type="component" value="Unassembled WGS sequence"/>
</dbReference>
<feature type="transmembrane region" description="Helical" evidence="1">
    <location>
        <begin position="159"/>
        <end position="177"/>
    </location>
</feature>
<evidence type="ECO:0000313" key="2">
    <source>
        <dbReference type="EMBL" id="CAA2982662.1"/>
    </source>
</evidence>
<keyword evidence="1" id="KW-0472">Membrane</keyword>
<protein>
    <submittedName>
        <fullName evidence="2">Uncharacterized protein</fullName>
    </submittedName>
</protein>
<feature type="transmembrane region" description="Helical" evidence="1">
    <location>
        <begin position="94"/>
        <end position="114"/>
    </location>
</feature>
<feature type="transmembrane region" description="Helical" evidence="1">
    <location>
        <begin position="35"/>
        <end position="55"/>
    </location>
</feature>
<keyword evidence="1" id="KW-1133">Transmembrane helix</keyword>
<name>A0A8S0RS46_OLEEU</name>
<evidence type="ECO:0000256" key="1">
    <source>
        <dbReference type="SAM" id="Phobius"/>
    </source>
</evidence>
<feature type="transmembrane region" description="Helical" evidence="1">
    <location>
        <begin position="126"/>
        <end position="147"/>
    </location>
</feature>
<reference evidence="2 3" key="1">
    <citation type="submission" date="2019-12" db="EMBL/GenBank/DDBJ databases">
        <authorList>
            <person name="Alioto T."/>
            <person name="Alioto T."/>
            <person name="Gomez Garrido J."/>
        </authorList>
    </citation>
    <scope>NUCLEOTIDE SEQUENCE [LARGE SCALE GENOMIC DNA]</scope>
</reference>
<accession>A0A8S0RS46</accession>
<organism evidence="2 3">
    <name type="scientific">Olea europaea subsp. europaea</name>
    <dbReference type="NCBI Taxonomy" id="158383"/>
    <lineage>
        <taxon>Eukaryota</taxon>
        <taxon>Viridiplantae</taxon>
        <taxon>Streptophyta</taxon>
        <taxon>Embryophyta</taxon>
        <taxon>Tracheophyta</taxon>
        <taxon>Spermatophyta</taxon>
        <taxon>Magnoliopsida</taxon>
        <taxon>eudicotyledons</taxon>
        <taxon>Gunneridae</taxon>
        <taxon>Pentapetalae</taxon>
        <taxon>asterids</taxon>
        <taxon>lamiids</taxon>
        <taxon>Lamiales</taxon>
        <taxon>Oleaceae</taxon>
        <taxon>Oleeae</taxon>
        <taxon>Olea</taxon>
    </lineage>
</organism>
<keyword evidence="3" id="KW-1185">Reference proteome</keyword>
<dbReference type="EMBL" id="CACTIH010003702">
    <property type="protein sequence ID" value="CAA2982662.1"/>
    <property type="molecule type" value="Genomic_DNA"/>
</dbReference>
<feature type="transmembrane region" description="Helical" evidence="1">
    <location>
        <begin position="189"/>
        <end position="207"/>
    </location>
</feature>
<comment type="caution">
    <text evidence="2">The sequence shown here is derived from an EMBL/GenBank/DDBJ whole genome shotgun (WGS) entry which is preliminary data.</text>
</comment>
<gene>
    <name evidence="2" type="ORF">OLEA9_A066364</name>
</gene>
<feature type="transmembrane region" description="Helical" evidence="1">
    <location>
        <begin position="67"/>
        <end position="88"/>
    </location>
</feature>